<gene>
    <name evidence="1" type="ORF">ACOLOM_LOCUS8583</name>
</gene>
<feature type="non-terminal residue" evidence="1">
    <location>
        <position position="1"/>
    </location>
</feature>
<accession>A0ACA9NQD4</accession>
<name>A0ACA9NQD4_9GLOM</name>
<dbReference type="Proteomes" id="UP000789525">
    <property type="component" value="Unassembled WGS sequence"/>
</dbReference>
<proteinExistence type="predicted"/>
<evidence type="ECO:0000313" key="2">
    <source>
        <dbReference type="Proteomes" id="UP000789525"/>
    </source>
</evidence>
<evidence type="ECO:0000313" key="1">
    <source>
        <dbReference type="EMBL" id="CAG8660760.1"/>
    </source>
</evidence>
<feature type="non-terminal residue" evidence="1">
    <location>
        <position position="272"/>
    </location>
</feature>
<protein>
    <submittedName>
        <fullName evidence="1">12646_t:CDS:1</fullName>
    </submittedName>
</protein>
<comment type="caution">
    <text evidence="1">The sequence shown here is derived from an EMBL/GenBank/DDBJ whole genome shotgun (WGS) entry which is preliminary data.</text>
</comment>
<keyword evidence="2" id="KW-1185">Reference proteome</keyword>
<dbReference type="EMBL" id="CAJVPT010022580">
    <property type="protein sequence ID" value="CAG8660760.1"/>
    <property type="molecule type" value="Genomic_DNA"/>
</dbReference>
<reference evidence="1" key="1">
    <citation type="submission" date="2021-06" db="EMBL/GenBank/DDBJ databases">
        <authorList>
            <person name="Kallberg Y."/>
            <person name="Tangrot J."/>
            <person name="Rosling A."/>
        </authorList>
    </citation>
    <scope>NUCLEOTIDE SEQUENCE</scope>
    <source>
        <strain evidence="1">CL356</strain>
    </source>
</reference>
<sequence length="272" mass="31032">EEENINATTVIYQALYEEPWIPKEEMRGLVYRAISSAMDPCAQSSSSTRNQKLSQIPLQRNSSALARRLTLGLRDVTASSLEWSDPLANQIIDDNSDLVNNLPSLIKKKFMRPARQMVPPNLSIILEMCREFLVGFYQHQAEDIPRLLKHDLSWKESVEILKEVTKEILSTIKDIWDNPAFGPDFVDSLNEGTYVSNVVVPLIRAALKNLPFGGESSFISTYERQSIASKDRRKELDDKVKLWREMNDGLYWTRKGCKPEKEQFGIVGIQVA</sequence>
<organism evidence="1 2">
    <name type="scientific">Acaulospora colombiana</name>
    <dbReference type="NCBI Taxonomy" id="27376"/>
    <lineage>
        <taxon>Eukaryota</taxon>
        <taxon>Fungi</taxon>
        <taxon>Fungi incertae sedis</taxon>
        <taxon>Mucoromycota</taxon>
        <taxon>Glomeromycotina</taxon>
        <taxon>Glomeromycetes</taxon>
        <taxon>Diversisporales</taxon>
        <taxon>Acaulosporaceae</taxon>
        <taxon>Acaulospora</taxon>
    </lineage>
</organism>